<gene>
    <name evidence="1" type="ORF">MNBD_GAMMA15-2096</name>
</gene>
<dbReference type="CDD" id="cd00438">
    <property type="entry name" value="cupin_RmlC"/>
    <property type="match status" value="1"/>
</dbReference>
<dbReference type="Pfam" id="PF00908">
    <property type="entry name" value="dTDP_sugar_isom"/>
    <property type="match status" value="1"/>
</dbReference>
<proteinExistence type="predicted"/>
<dbReference type="InterPro" id="IPR000888">
    <property type="entry name" value="RmlC-like"/>
</dbReference>
<accession>A0A3B0Y8T9</accession>
<protein>
    <submittedName>
        <fullName evidence="1">dTDP-4-dehydrorhamnose 3,5-epimerase</fullName>
        <ecNumber evidence="1">5.1.3.13</ecNumber>
    </submittedName>
</protein>
<dbReference type="PANTHER" id="PTHR21047:SF2">
    <property type="entry name" value="THYMIDINE DIPHOSPHO-4-KETO-RHAMNOSE 3,5-EPIMERASE"/>
    <property type="match status" value="1"/>
</dbReference>
<dbReference type="InterPro" id="IPR011051">
    <property type="entry name" value="RmlC_Cupin_sf"/>
</dbReference>
<reference evidence="1" key="1">
    <citation type="submission" date="2018-06" db="EMBL/GenBank/DDBJ databases">
        <authorList>
            <person name="Zhirakovskaya E."/>
        </authorList>
    </citation>
    <scope>NUCLEOTIDE SEQUENCE</scope>
</reference>
<sequence length="185" mass="20861">MELVETSLEGVVLLKPDVHGDDRGFFVEYFHSERFRNIGIDLSVAQFNHSHSRRGVLRGMHYQLQHPQAKLVQVLRGEVLDVVVDIRKGSPTFGKYAKAVLSESNRQQLFVPGGFAHGFCVLSESVDFLYLCSDIYRPDDEYGIAWDDLSLDITWPQGIEFELSSKDQNWPCLADADAILPVFGG</sequence>
<dbReference type="AlphaFoldDB" id="A0A3B0Y8T9"/>
<dbReference type="EC" id="5.1.3.13" evidence="1"/>
<dbReference type="GO" id="GO:0000271">
    <property type="term" value="P:polysaccharide biosynthetic process"/>
    <property type="evidence" value="ECO:0007669"/>
    <property type="project" value="TreeGrafter"/>
</dbReference>
<organism evidence="1">
    <name type="scientific">hydrothermal vent metagenome</name>
    <dbReference type="NCBI Taxonomy" id="652676"/>
    <lineage>
        <taxon>unclassified sequences</taxon>
        <taxon>metagenomes</taxon>
        <taxon>ecological metagenomes</taxon>
    </lineage>
</organism>
<dbReference type="GO" id="GO:0008830">
    <property type="term" value="F:dTDP-4-dehydrorhamnose 3,5-epimerase activity"/>
    <property type="evidence" value="ECO:0007669"/>
    <property type="project" value="UniProtKB-EC"/>
</dbReference>
<dbReference type="GO" id="GO:0019305">
    <property type="term" value="P:dTDP-rhamnose biosynthetic process"/>
    <property type="evidence" value="ECO:0007669"/>
    <property type="project" value="TreeGrafter"/>
</dbReference>
<dbReference type="PANTHER" id="PTHR21047">
    <property type="entry name" value="DTDP-6-DEOXY-D-GLUCOSE-3,5 EPIMERASE"/>
    <property type="match status" value="1"/>
</dbReference>
<dbReference type="InterPro" id="IPR014710">
    <property type="entry name" value="RmlC-like_jellyroll"/>
</dbReference>
<name>A0A3B0Y8T9_9ZZZZ</name>
<dbReference type="EMBL" id="UOFN01000054">
    <property type="protein sequence ID" value="VAW76031.1"/>
    <property type="molecule type" value="Genomic_DNA"/>
</dbReference>
<dbReference type="SUPFAM" id="SSF51182">
    <property type="entry name" value="RmlC-like cupins"/>
    <property type="match status" value="1"/>
</dbReference>
<dbReference type="GO" id="GO:0005829">
    <property type="term" value="C:cytosol"/>
    <property type="evidence" value="ECO:0007669"/>
    <property type="project" value="TreeGrafter"/>
</dbReference>
<dbReference type="NCBIfam" id="TIGR01221">
    <property type="entry name" value="rmlC"/>
    <property type="match status" value="1"/>
</dbReference>
<evidence type="ECO:0000313" key="1">
    <source>
        <dbReference type="EMBL" id="VAW76031.1"/>
    </source>
</evidence>
<keyword evidence="1" id="KW-0413">Isomerase</keyword>
<dbReference type="Gene3D" id="2.60.120.10">
    <property type="entry name" value="Jelly Rolls"/>
    <property type="match status" value="1"/>
</dbReference>